<keyword evidence="6" id="KW-0028">Amino-acid biosynthesis</keyword>
<dbReference type="InterPro" id="IPR015424">
    <property type="entry name" value="PyrdxlP-dep_Trfase"/>
</dbReference>
<evidence type="ECO:0000256" key="5">
    <source>
        <dbReference type="ARBA" id="ARBA00022898"/>
    </source>
</evidence>
<dbReference type="InterPro" id="IPR039429">
    <property type="entry name" value="SHMT-like_dom"/>
</dbReference>
<dbReference type="InterPro" id="IPR019798">
    <property type="entry name" value="Ser_HO-MeTrfase_PLP_BS"/>
</dbReference>
<feature type="site" description="Plays an important role in substrate specificity" evidence="6">
    <location>
        <position position="229"/>
    </location>
</feature>
<sequence>MSVLDEPLATFDPAVATLLHDELIRQKTGLEMIASENYAPLAVMQAQGSVLTNKYAEGYPGRRYYGGCEFIDGVEQLAIDRVKALFGAEFANVQPHSGASANAAVMHALLTPGDTILGLLLAHGGHLTHGMRINFSGKLYNVAAYEVSKHDYLIDMDAVAEAAREHRPKLIIAGWSAYPRQLDFTRFREIADEVDALLMVDMAHFAGLVAAGLHPSPVPHAHVTTSTTHKTLGGPRGGIILTDDAAVAKKINSAVFPGQQGGPLEHVIAAKATAFKMAAEPEFVVRQRRCLDGARILAERLGCSDVTDAGITVLTGGTDVHLVLVDLRHADIDGQQAEDRLAAVDITVNRNAVPFDPRPPMVTSGLRIGTAALASRGFNLADFGHVADLIAQALTAPDAAALDGIRLQVRALASRYPLYPGL</sequence>
<dbReference type="InterPro" id="IPR015422">
    <property type="entry name" value="PyrdxlP-dep_Trfase_small"/>
</dbReference>
<name>A0ABT3CHV8_9MYCO</name>
<comment type="similarity">
    <text evidence="2 6">Belongs to the SHMT family.</text>
</comment>
<evidence type="ECO:0000256" key="3">
    <source>
        <dbReference type="ARBA" id="ARBA00022563"/>
    </source>
</evidence>
<evidence type="ECO:0000259" key="7">
    <source>
        <dbReference type="Pfam" id="PF00464"/>
    </source>
</evidence>
<evidence type="ECO:0000313" key="9">
    <source>
        <dbReference type="Proteomes" id="UP001526201"/>
    </source>
</evidence>
<dbReference type="Gene3D" id="3.90.1150.10">
    <property type="entry name" value="Aspartate Aminotransferase, domain 1"/>
    <property type="match status" value="1"/>
</dbReference>
<dbReference type="Pfam" id="PF00464">
    <property type="entry name" value="SHMT"/>
    <property type="match status" value="1"/>
</dbReference>
<keyword evidence="6" id="KW-0963">Cytoplasm</keyword>
<comment type="cofactor">
    <cofactor evidence="1 6">
        <name>pyridoxal 5'-phosphate</name>
        <dbReference type="ChEBI" id="CHEBI:597326"/>
    </cofactor>
</comment>
<accession>A0ABT3CHV8</accession>
<protein>
    <recommendedName>
        <fullName evidence="6">Serine hydroxymethyltransferase</fullName>
        <shortName evidence="6">SHMT</shortName>
        <shortName evidence="6">Serine methylase</shortName>
        <ecNumber evidence="6">2.1.2.1</ecNumber>
    </recommendedName>
</protein>
<dbReference type="PROSITE" id="PS00096">
    <property type="entry name" value="SHMT"/>
    <property type="match status" value="1"/>
</dbReference>
<dbReference type="NCBIfam" id="NF000586">
    <property type="entry name" value="PRK00011.1"/>
    <property type="match status" value="1"/>
</dbReference>
<reference evidence="8 9" key="1">
    <citation type="journal article" date="2022" name="BMC Genomics">
        <title>Comparative genome analysis of mycobacteria focusing on tRNA and non-coding RNA.</title>
        <authorList>
            <person name="Behra P.R.K."/>
            <person name="Pettersson B.M.F."/>
            <person name="Ramesh M."/>
            <person name="Das S."/>
            <person name="Dasgupta S."/>
            <person name="Kirsebom L.A."/>
        </authorList>
    </citation>
    <scope>NUCLEOTIDE SEQUENCE [LARGE SCALE GENOMIC DNA]</scope>
    <source>
        <strain evidence="8 9">DSM 44078</strain>
    </source>
</reference>
<evidence type="ECO:0000313" key="8">
    <source>
        <dbReference type="EMBL" id="MCV7228811.1"/>
    </source>
</evidence>
<evidence type="ECO:0000256" key="4">
    <source>
        <dbReference type="ARBA" id="ARBA00022679"/>
    </source>
</evidence>
<dbReference type="Proteomes" id="UP001526201">
    <property type="component" value="Unassembled WGS sequence"/>
</dbReference>
<dbReference type="EC" id="2.1.2.1" evidence="6"/>
<comment type="subcellular location">
    <subcellularLocation>
        <location evidence="6">Cytoplasm</location>
    </subcellularLocation>
</comment>
<dbReference type="InterPro" id="IPR015421">
    <property type="entry name" value="PyrdxlP-dep_Trfase_major"/>
</dbReference>
<feature type="binding site" evidence="6">
    <location>
        <begin position="125"/>
        <end position="127"/>
    </location>
    <ligand>
        <name>(6S)-5,6,7,8-tetrahydrofolate</name>
        <dbReference type="ChEBI" id="CHEBI:57453"/>
    </ligand>
</feature>
<evidence type="ECO:0000256" key="1">
    <source>
        <dbReference type="ARBA" id="ARBA00001933"/>
    </source>
</evidence>
<feature type="domain" description="Serine hydroxymethyltransferase-like" evidence="7">
    <location>
        <begin position="9"/>
        <end position="390"/>
    </location>
</feature>
<dbReference type="InterPro" id="IPR049943">
    <property type="entry name" value="Ser_HO-MeTrfase-like"/>
</dbReference>
<dbReference type="PANTHER" id="PTHR11680">
    <property type="entry name" value="SERINE HYDROXYMETHYLTRANSFERASE"/>
    <property type="match status" value="1"/>
</dbReference>
<dbReference type="PIRSF" id="PIRSF000412">
    <property type="entry name" value="SHMT"/>
    <property type="match status" value="1"/>
</dbReference>
<dbReference type="Gene3D" id="3.40.640.10">
    <property type="entry name" value="Type I PLP-dependent aspartate aminotransferase-like (Major domain)"/>
    <property type="match status" value="1"/>
</dbReference>
<keyword evidence="5 6" id="KW-0663">Pyridoxal phosphate</keyword>
<dbReference type="HAMAP" id="MF_00051">
    <property type="entry name" value="SHMT"/>
    <property type="match status" value="1"/>
</dbReference>
<dbReference type="PANTHER" id="PTHR11680:SF35">
    <property type="entry name" value="SERINE HYDROXYMETHYLTRANSFERASE 1"/>
    <property type="match status" value="1"/>
</dbReference>
<dbReference type="RefSeq" id="WP_264069997.1">
    <property type="nucleotide sequence ID" value="NZ_JACKTY010000035.1"/>
</dbReference>
<comment type="caution">
    <text evidence="8">The sequence shown here is derived from an EMBL/GenBank/DDBJ whole genome shotgun (WGS) entry which is preliminary data.</text>
</comment>
<organism evidence="8 9">
    <name type="scientific">Mycolicibacterium komossense</name>
    <dbReference type="NCBI Taxonomy" id="1779"/>
    <lineage>
        <taxon>Bacteria</taxon>
        <taxon>Bacillati</taxon>
        <taxon>Actinomycetota</taxon>
        <taxon>Actinomycetes</taxon>
        <taxon>Mycobacteriales</taxon>
        <taxon>Mycobacteriaceae</taxon>
        <taxon>Mycolicibacterium</taxon>
    </lineage>
</organism>
<dbReference type="SUPFAM" id="SSF53383">
    <property type="entry name" value="PLP-dependent transferases"/>
    <property type="match status" value="1"/>
</dbReference>
<keyword evidence="4 6" id="KW-0808">Transferase</keyword>
<comment type="catalytic activity">
    <reaction evidence="6">
        <text>(6R)-5,10-methylene-5,6,7,8-tetrahydrofolate + glycine + H2O = (6S)-5,6,7,8-tetrahydrofolate + L-serine</text>
        <dbReference type="Rhea" id="RHEA:15481"/>
        <dbReference type="ChEBI" id="CHEBI:15377"/>
        <dbReference type="ChEBI" id="CHEBI:15636"/>
        <dbReference type="ChEBI" id="CHEBI:33384"/>
        <dbReference type="ChEBI" id="CHEBI:57305"/>
        <dbReference type="ChEBI" id="CHEBI:57453"/>
        <dbReference type="EC" id="2.1.2.1"/>
    </reaction>
</comment>
<comment type="pathway">
    <text evidence="6">One-carbon metabolism; tetrahydrofolate interconversion.</text>
</comment>
<comment type="subunit">
    <text evidence="6">Homodimer.</text>
</comment>
<feature type="binding site" evidence="6">
    <location>
        <position position="121"/>
    </location>
    <ligand>
        <name>(6S)-5,6,7,8-tetrahydrofolate</name>
        <dbReference type="ChEBI" id="CHEBI:57453"/>
    </ligand>
</feature>
<dbReference type="EMBL" id="JACKTY010000035">
    <property type="protein sequence ID" value="MCV7228811.1"/>
    <property type="molecule type" value="Genomic_DNA"/>
</dbReference>
<gene>
    <name evidence="6" type="primary">glyA</name>
    <name evidence="8" type="ORF">H7J73_22600</name>
</gene>
<evidence type="ECO:0000256" key="2">
    <source>
        <dbReference type="ARBA" id="ARBA00006376"/>
    </source>
</evidence>
<feature type="modified residue" description="N6-(pyridoxal phosphate)lysine" evidence="6">
    <location>
        <position position="230"/>
    </location>
</feature>
<proteinExistence type="inferred from homology"/>
<comment type="pathway">
    <text evidence="6">Amino-acid biosynthesis; glycine biosynthesis; glycine from L-serine: step 1/1.</text>
</comment>
<keyword evidence="9" id="KW-1185">Reference proteome</keyword>
<comment type="caution">
    <text evidence="6">Lacks conserved residue(s) required for the propagation of feature annotation.</text>
</comment>
<comment type="function">
    <text evidence="6">Catalyzes the reversible interconversion of serine and glycine with tetrahydrofolate (THF) serving as the one-carbon carrier. This reaction serves as the major source of one-carbon groups required for the biosynthesis of purines, thymidylate, methionine, and other important biomolecules. Also exhibits THF-independent aldolase activity toward beta-hydroxyamino acids, producing glycine and aldehydes, via a retro-aldol mechanism.</text>
</comment>
<evidence type="ECO:0000256" key="6">
    <source>
        <dbReference type="HAMAP-Rule" id="MF_00051"/>
    </source>
</evidence>
<dbReference type="CDD" id="cd00378">
    <property type="entry name" value="SHMT"/>
    <property type="match status" value="1"/>
</dbReference>
<keyword evidence="3 6" id="KW-0554">One-carbon metabolism</keyword>
<dbReference type="InterPro" id="IPR001085">
    <property type="entry name" value="Ser_HO-MeTrfase"/>
</dbReference>